<evidence type="ECO:0000256" key="1">
    <source>
        <dbReference type="SAM" id="MobiDB-lite"/>
    </source>
</evidence>
<keyword evidence="4" id="KW-1185">Reference proteome</keyword>
<gene>
    <name evidence="3" type="ORF">VTJ83DRAFT_4257</name>
</gene>
<feature type="region of interest" description="Disordered" evidence="1">
    <location>
        <begin position="157"/>
        <end position="186"/>
    </location>
</feature>
<dbReference type="GeneID" id="98125370"/>
<evidence type="ECO:0000313" key="4">
    <source>
        <dbReference type="Proteomes" id="UP001600064"/>
    </source>
</evidence>
<dbReference type="PANTHER" id="PTHR40640">
    <property type="entry name" value="ANCHORED GLYCOPROTEIN, PUTATIVE (AFU_ORTHOLOGUE AFUA_8G04860)-RELATED"/>
    <property type="match status" value="1"/>
</dbReference>
<comment type="caution">
    <text evidence="3">The sequence shown here is derived from an EMBL/GenBank/DDBJ whole genome shotgun (WGS) entry which is preliminary data.</text>
</comment>
<dbReference type="Proteomes" id="UP001600064">
    <property type="component" value="Unassembled WGS sequence"/>
</dbReference>
<evidence type="ECO:0000256" key="2">
    <source>
        <dbReference type="SAM" id="SignalP"/>
    </source>
</evidence>
<sequence>MKRTSSMLLTAATAAGLAAAQASTTVVSVLVPFADLQAIEGSVISAGPTATSYLLACPTTARDTECGLGPGISVLHGPSILTYAMSYTGFDETSSTEAFFSLGASCTMDDAKNTIGCLATYVSGTETTTFSTKEESYREHIMPVTITAGVEKLQVAATGGSSGDDDGGPAETATPAPTRPRPAARRRRALRAAARATRLCRGSRRTRWCWARPPWLGVRCCCEAKEQPVLDIQSLRTLGLGWDGRAALCWVGLSM</sequence>
<name>A0ABR4D9D9_9PEZI</name>
<organism evidence="3 4">
    <name type="scientific">Remersonia thermophila</name>
    <dbReference type="NCBI Taxonomy" id="72144"/>
    <lineage>
        <taxon>Eukaryota</taxon>
        <taxon>Fungi</taxon>
        <taxon>Dikarya</taxon>
        <taxon>Ascomycota</taxon>
        <taxon>Pezizomycotina</taxon>
        <taxon>Sordariomycetes</taxon>
        <taxon>Sordariomycetidae</taxon>
        <taxon>Sordariales</taxon>
        <taxon>Sordariales incertae sedis</taxon>
        <taxon>Remersonia</taxon>
    </lineage>
</organism>
<feature type="chain" id="PRO_5047522910" evidence="2">
    <location>
        <begin position="23"/>
        <end position="255"/>
    </location>
</feature>
<proteinExistence type="predicted"/>
<dbReference type="PANTHER" id="PTHR40640:SF1">
    <property type="entry name" value="ANCHORED GLYCOPROTEIN, PUTATIVE (AFU_ORTHOLOGUE AFUA_8G04860)-RELATED"/>
    <property type="match status" value="1"/>
</dbReference>
<accession>A0ABR4D9D9</accession>
<dbReference type="RefSeq" id="XP_070865707.1">
    <property type="nucleotide sequence ID" value="XM_071010726.1"/>
</dbReference>
<dbReference type="EMBL" id="JAZGUE010000004">
    <property type="protein sequence ID" value="KAL2266980.1"/>
    <property type="molecule type" value="Genomic_DNA"/>
</dbReference>
<evidence type="ECO:0000313" key="3">
    <source>
        <dbReference type="EMBL" id="KAL2266980.1"/>
    </source>
</evidence>
<reference evidence="3 4" key="1">
    <citation type="journal article" date="2024" name="Commun. Biol.">
        <title>Comparative genomic analysis of thermophilic fungi reveals convergent evolutionary adaptations and gene losses.</title>
        <authorList>
            <person name="Steindorff A.S."/>
            <person name="Aguilar-Pontes M.V."/>
            <person name="Robinson A.J."/>
            <person name="Andreopoulos B."/>
            <person name="LaButti K."/>
            <person name="Kuo A."/>
            <person name="Mondo S."/>
            <person name="Riley R."/>
            <person name="Otillar R."/>
            <person name="Haridas S."/>
            <person name="Lipzen A."/>
            <person name="Grimwood J."/>
            <person name="Schmutz J."/>
            <person name="Clum A."/>
            <person name="Reid I.D."/>
            <person name="Moisan M.C."/>
            <person name="Butler G."/>
            <person name="Nguyen T.T.M."/>
            <person name="Dewar K."/>
            <person name="Conant G."/>
            <person name="Drula E."/>
            <person name="Henrissat B."/>
            <person name="Hansel C."/>
            <person name="Singer S."/>
            <person name="Hutchinson M.I."/>
            <person name="de Vries R.P."/>
            <person name="Natvig D.O."/>
            <person name="Powell A.J."/>
            <person name="Tsang A."/>
            <person name="Grigoriev I.V."/>
        </authorList>
    </citation>
    <scope>NUCLEOTIDE SEQUENCE [LARGE SCALE GENOMIC DNA]</scope>
    <source>
        <strain evidence="3 4">ATCC 22073</strain>
    </source>
</reference>
<feature type="signal peptide" evidence="2">
    <location>
        <begin position="1"/>
        <end position="22"/>
    </location>
</feature>
<protein>
    <submittedName>
        <fullName evidence="3">Uncharacterized protein</fullName>
    </submittedName>
</protein>
<keyword evidence="2" id="KW-0732">Signal</keyword>